<accession>A0A649VDL8</accession>
<dbReference type="RefSeq" id="YP_009853935.1">
    <property type="nucleotide sequence ID" value="NC_048825.1"/>
</dbReference>
<dbReference type="Proteomes" id="UP000422993">
    <property type="component" value="Segment"/>
</dbReference>
<keyword evidence="2" id="KW-1185">Reference proteome</keyword>
<name>A0A649VDL8_9CAUD</name>
<dbReference type="GeneID" id="55624623"/>
<proteinExistence type="predicted"/>
<organism evidence="1 2">
    <name type="scientific">Gordonia phage Crocheter</name>
    <dbReference type="NCBI Taxonomy" id="2656532"/>
    <lineage>
        <taxon>Viruses</taxon>
        <taxon>Duplodnaviria</taxon>
        <taxon>Heunggongvirae</taxon>
        <taxon>Uroviricota</taxon>
        <taxon>Caudoviricetes</taxon>
        <taxon>Deejayvirinae</taxon>
        <taxon>Kenoshavirus</taxon>
        <taxon>Kenoshavirus crocheter</taxon>
    </lineage>
</organism>
<evidence type="ECO:0000313" key="1">
    <source>
        <dbReference type="EMBL" id="QGJ90417.1"/>
    </source>
</evidence>
<dbReference type="KEGG" id="vg:55624623"/>
<sequence length="70" mass="7787">MNYIAEEVPDQPLDVIRLGVGRPPHAECTCGWKTEASESLFELGVKAFDHSAETGHVLRKHEDPDDPTRS</sequence>
<protein>
    <submittedName>
        <fullName evidence="1">Uncharacterized protein</fullName>
    </submittedName>
</protein>
<reference evidence="1 2" key="1">
    <citation type="submission" date="2019-10" db="EMBL/GenBank/DDBJ databases">
        <authorList>
            <person name="Divens A.M."/>
            <person name="Garlena R.A."/>
            <person name="Russell D.A."/>
            <person name="Pope W.H."/>
            <person name="Jacobs-Sera D."/>
            <person name="Hatfull G.F."/>
        </authorList>
    </citation>
    <scope>NUCLEOTIDE SEQUENCE [LARGE SCALE GENOMIC DNA]</scope>
</reference>
<gene>
    <name evidence="1" type="primary">72</name>
    <name evidence="1" type="ORF">PBI_CROCHETER_72</name>
</gene>
<evidence type="ECO:0000313" key="2">
    <source>
        <dbReference type="Proteomes" id="UP000422993"/>
    </source>
</evidence>
<dbReference type="EMBL" id="MN585996">
    <property type="protein sequence ID" value="QGJ90417.1"/>
    <property type="molecule type" value="Genomic_DNA"/>
</dbReference>